<dbReference type="GO" id="GO:0016787">
    <property type="term" value="F:hydrolase activity"/>
    <property type="evidence" value="ECO:0007669"/>
    <property type="project" value="UniProtKB-KW"/>
</dbReference>
<dbReference type="RefSeq" id="WP_379966599.1">
    <property type="nucleotide sequence ID" value="NZ_JBHSGT010000059.1"/>
</dbReference>
<proteinExistence type="predicted"/>
<dbReference type="InterPro" id="IPR045155">
    <property type="entry name" value="Beta-lactam_cat"/>
</dbReference>
<evidence type="ECO:0000313" key="2">
    <source>
        <dbReference type="EMBL" id="MFC4710850.1"/>
    </source>
</evidence>
<evidence type="ECO:0000313" key="3">
    <source>
        <dbReference type="Proteomes" id="UP001596026"/>
    </source>
</evidence>
<gene>
    <name evidence="2" type="ORF">ACFO3L_09590</name>
</gene>
<dbReference type="InterPro" id="IPR012338">
    <property type="entry name" value="Beta-lactam/transpept-like"/>
</dbReference>
<dbReference type="PANTHER" id="PTHR35333">
    <property type="entry name" value="BETA-LACTAMASE"/>
    <property type="match status" value="1"/>
</dbReference>
<reference evidence="3" key="1">
    <citation type="journal article" date="2019" name="Int. J. Syst. Evol. Microbiol.">
        <title>The Global Catalogue of Microorganisms (GCM) 10K type strain sequencing project: providing services to taxonomists for standard genome sequencing and annotation.</title>
        <authorList>
            <consortium name="The Broad Institute Genomics Platform"/>
            <consortium name="The Broad Institute Genome Sequencing Center for Infectious Disease"/>
            <person name="Wu L."/>
            <person name="Ma J."/>
        </authorList>
    </citation>
    <scope>NUCLEOTIDE SEQUENCE [LARGE SCALE GENOMIC DNA]</scope>
    <source>
        <strain evidence="3">CGMCC 1.19061</strain>
    </source>
</reference>
<sequence length="390" mass="44564">KYVSIKGTNDIWDGFAWKNSKSGLAYKNQTFQARGVYHHFNGSRYLSLYDNKGIWLGYINESGTMLSPGAQGNYQKYGKYVTIKSEDYSIWRNFSWTQKASGKFANKTYLAKGVYHHFNGSRYLSLYDAKDNWIGYINEKGTKLGQSQADKFKKVQELLNKEYNSKNFGIYVASLVDGSVAQINSEQQFHAASTGKLPALYYTQKMILDKKVDGNYPYTYTDAINQMPNAYMRGGAGVLQGQPYGKKFSLNTIMNWTAKYSDNQGTNFLAYYAANKYDATMKKEISRIMGRNWTAPFYVNAKDNAMMLEAIYHQGGKLITDLSNTVYDDQRIPKYLPVQVAHKIGDVEDLRHDAGIVYSKNPYTLSILTKNYQSYEQISILSKKIYDILK</sequence>
<evidence type="ECO:0000259" key="1">
    <source>
        <dbReference type="Pfam" id="PF13354"/>
    </source>
</evidence>
<organism evidence="2 3">
    <name type="scientific">Enterococcus eurekensis</name>
    <dbReference type="NCBI Taxonomy" id="1159753"/>
    <lineage>
        <taxon>Bacteria</taxon>
        <taxon>Bacillati</taxon>
        <taxon>Bacillota</taxon>
        <taxon>Bacilli</taxon>
        <taxon>Lactobacillales</taxon>
        <taxon>Enterococcaceae</taxon>
        <taxon>Enterococcus</taxon>
    </lineage>
</organism>
<keyword evidence="2" id="KW-0378">Hydrolase</keyword>
<comment type="caution">
    <text evidence="2">The sequence shown here is derived from an EMBL/GenBank/DDBJ whole genome shotgun (WGS) entry which is preliminary data.</text>
</comment>
<dbReference type="SUPFAM" id="SSF56601">
    <property type="entry name" value="beta-lactamase/transpeptidase-like"/>
    <property type="match status" value="1"/>
</dbReference>
<dbReference type="EMBL" id="JBHSGT010000059">
    <property type="protein sequence ID" value="MFC4710850.1"/>
    <property type="molecule type" value="Genomic_DNA"/>
</dbReference>
<dbReference type="Proteomes" id="UP001596026">
    <property type="component" value="Unassembled WGS sequence"/>
</dbReference>
<accession>A0ABV9M6T8</accession>
<feature type="non-terminal residue" evidence="2">
    <location>
        <position position="1"/>
    </location>
</feature>
<keyword evidence="3" id="KW-1185">Reference proteome</keyword>
<feature type="domain" description="Beta-lactamase class A catalytic" evidence="1">
    <location>
        <begin position="169"/>
        <end position="369"/>
    </location>
</feature>
<dbReference type="PANTHER" id="PTHR35333:SF3">
    <property type="entry name" value="BETA-LACTAMASE-TYPE TRANSPEPTIDASE FOLD CONTAINING PROTEIN"/>
    <property type="match status" value="1"/>
</dbReference>
<dbReference type="Pfam" id="PF13354">
    <property type="entry name" value="Beta-lactamase2"/>
    <property type="match status" value="1"/>
</dbReference>
<protein>
    <submittedName>
        <fullName evidence="2">Serine hydrolase</fullName>
    </submittedName>
</protein>
<name>A0ABV9M6T8_9ENTE</name>
<dbReference type="InterPro" id="IPR000871">
    <property type="entry name" value="Beta-lactam_class-A"/>
</dbReference>
<dbReference type="Gene3D" id="3.40.710.10">
    <property type="entry name" value="DD-peptidase/beta-lactamase superfamily"/>
    <property type="match status" value="1"/>
</dbReference>